<evidence type="ECO:0000313" key="3">
    <source>
        <dbReference type="Proteomes" id="UP001589890"/>
    </source>
</evidence>
<evidence type="ECO:0000256" key="1">
    <source>
        <dbReference type="SAM" id="Phobius"/>
    </source>
</evidence>
<reference evidence="2 3" key="1">
    <citation type="submission" date="2024-09" db="EMBL/GenBank/DDBJ databases">
        <authorList>
            <person name="Sun Q."/>
            <person name="Mori K."/>
        </authorList>
    </citation>
    <scope>NUCLEOTIDE SEQUENCE [LARGE SCALE GENOMIC DNA]</scope>
    <source>
        <strain evidence="2 3">CGMCC 1.15906</strain>
    </source>
</reference>
<gene>
    <name evidence="2" type="ORF">ACFFGN_20525</name>
</gene>
<keyword evidence="3" id="KW-1185">Reference proteome</keyword>
<proteinExistence type="predicted"/>
<keyword evidence="1" id="KW-0472">Membrane</keyword>
<protein>
    <submittedName>
        <fullName evidence="2">Uncharacterized protein</fullName>
    </submittedName>
</protein>
<feature type="transmembrane region" description="Helical" evidence="1">
    <location>
        <begin position="6"/>
        <end position="27"/>
    </location>
</feature>
<name>A0ABV6QPA6_9ACTN</name>
<accession>A0ABV6QPA6</accession>
<dbReference type="EMBL" id="JBHLTC010000026">
    <property type="protein sequence ID" value="MFC0626476.1"/>
    <property type="molecule type" value="Genomic_DNA"/>
</dbReference>
<keyword evidence="1" id="KW-0812">Transmembrane</keyword>
<dbReference type="Proteomes" id="UP001589890">
    <property type="component" value="Unassembled WGS sequence"/>
</dbReference>
<comment type="caution">
    <text evidence="2">The sequence shown here is derived from an EMBL/GenBank/DDBJ whole genome shotgun (WGS) entry which is preliminary data.</text>
</comment>
<dbReference type="RefSeq" id="WP_380050059.1">
    <property type="nucleotide sequence ID" value="NZ_JBHLTC010000026.1"/>
</dbReference>
<keyword evidence="1" id="KW-1133">Transmembrane helix</keyword>
<organism evidence="2 3">
    <name type="scientific">Kribbella deserti</name>
    <dbReference type="NCBI Taxonomy" id="1926257"/>
    <lineage>
        <taxon>Bacteria</taxon>
        <taxon>Bacillati</taxon>
        <taxon>Actinomycetota</taxon>
        <taxon>Actinomycetes</taxon>
        <taxon>Propionibacteriales</taxon>
        <taxon>Kribbellaceae</taxon>
        <taxon>Kribbella</taxon>
    </lineage>
</organism>
<evidence type="ECO:0000313" key="2">
    <source>
        <dbReference type="EMBL" id="MFC0626476.1"/>
    </source>
</evidence>
<sequence length="423" mass="47144">MDGTMFLGLVVVLLAGAGLTWGVVAIVRRQRYIKSLRERGWNFVNSPTYDAVARLERPPFGLGFNRRTDDQITGRTTAGRAFQVIEYSSEHWSGWVGMVTLSRRLPELWMTGGATHPRYGVEATGVPAPAQLGPGWRIGTQDPEYAATALTGQACDRLNAMAASRPGLNLSIDADQLVVLDPPRKDVDLLGGWLEELGTVADAFDAAPLDRWIEPERPPRFAFYGHPDWHWIGVDDSLLAVTPVNGSGHDHRTDEVVRGRDGDGPPFVAFTHHWKTTRTETSTDSEGRTQTRTVVENHSEAMLGFQLPVAMPQLEVGRRVFGRGISFESEAFNDQFAVKAQHTKFAYDVIHPRQMEYLMANPPDPFRITGDWVWFAPSAHSHPVIARNSEFLRGFLARVPRFVWRDLGLPESPYSQPEPVLPG</sequence>